<reference evidence="1 2" key="1">
    <citation type="submission" date="2016-11" db="EMBL/GenBank/DDBJ databases">
        <authorList>
            <person name="Jaros S."/>
            <person name="Januszkiewicz K."/>
            <person name="Wedrychowicz H."/>
        </authorList>
    </citation>
    <scope>NUCLEOTIDE SEQUENCE [LARGE SCALE GENOMIC DNA]</scope>
    <source>
        <strain evidence="1 2">DSM 27406</strain>
    </source>
</reference>
<proteinExistence type="predicted"/>
<dbReference type="PROSITE" id="PS51257">
    <property type="entry name" value="PROKAR_LIPOPROTEIN"/>
    <property type="match status" value="1"/>
</dbReference>
<protein>
    <recommendedName>
        <fullName evidence="3">DUF4221 domain-containing protein</fullName>
    </recommendedName>
</protein>
<name>A0A1M6VMT7_9BACT</name>
<dbReference type="Pfam" id="PF13970">
    <property type="entry name" value="DUF4221"/>
    <property type="match status" value="1"/>
</dbReference>
<dbReference type="RefSeq" id="WP_073077259.1">
    <property type="nucleotide sequence ID" value="NZ_FRBL01000001.1"/>
</dbReference>
<gene>
    <name evidence="1" type="ORF">SAMN05444266_101275</name>
</gene>
<dbReference type="STRING" id="1419482.SAMN05444266_101275"/>
<dbReference type="InterPro" id="IPR025316">
    <property type="entry name" value="DUF4221"/>
</dbReference>
<accession>A0A1M6VMT7</accession>
<dbReference type="Proteomes" id="UP000184420">
    <property type="component" value="Unassembled WGS sequence"/>
</dbReference>
<dbReference type="EMBL" id="FRBL01000001">
    <property type="protein sequence ID" value="SHK82674.1"/>
    <property type="molecule type" value="Genomic_DNA"/>
</dbReference>
<organism evidence="1 2">
    <name type="scientific">Chitinophaga jiangningensis</name>
    <dbReference type="NCBI Taxonomy" id="1419482"/>
    <lineage>
        <taxon>Bacteria</taxon>
        <taxon>Pseudomonadati</taxon>
        <taxon>Bacteroidota</taxon>
        <taxon>Chitinophagia</taxon>
        <taxon>Chitinophagales</taxon>
        <taxon>Chitinophagaceae</taxon>
        <taxon>Chitinophaga</taxon>
    </lineage>
</organism>
<evidence type="ECO:0008006" key="3">
    <source>
        <dbReference type="Google" id="ProtNLM"/>
    </source>
</evidence>
<evidence type="ECO:0000313" key="1">
    <source>
        <dbReference type="EMBL" id="SHK82674.1"/>
    </source>
</evidence>
<evidence type="ECO:0000313" key="2">
    <source>
        <dbReference type="Proteomes" id="UP000184420"/>
    </source>
</evidence>
<sequence>MKKLLIIILLLTSGCDQGKVKPVSNCSTAFEEITLRLTYTDTLQLFLDSQMVFSPFTPIDYDALTGRLYAFDSYNKRLLTYQTGGDDTLLYPAGTLKINTKEKVSYFRYLSPDSLLLYAYNRDYLMYYDLKNEKVTSTRTFLPAGKSFPKTMLPARPFASAAAPIYLLDSVVVGAGYLLGEKADEYFPGRTIFAAIHPGNHVTYHIPYSGVYQENNWGGSHLRIPYTSYNAAAKQWLLSLPADHHMRVIDSNWKVSEVPAASAKGVCITSMALGKDNQVIYNADVTLDYYLHTPTYRNIIHDPYSNCYYRILEMPVNNAKQPGKQPWLIVLDKNFQYKGEAAMPMSFALDNFFIGREGICFLDMENENQNIARYVQCKISW</sequence>
<dbReference type="AlphaFoldDB" id="A0A1M6VMT7"/>
<keyword evidence="2" id="KW-1185">Reference proteome</keyword>